<evidence type="ECO:0000313" key="1">
    <source>
        <dbReference type="EMBL" id="RIV27136.1"/>
    </source>
</evidence>
<sequence length="113" mass="12742">MKAYTYATLVNAIDQRETIRNFSIQVDKLEDACAYVVEQDHVLQQSSIQDGTSLMQLSVEAFDGRPMTLVLEQLEASWRSLLNQLTNSIRGMDEGTNQLHETVFFVVGESKKG</sequence>
<accession>A0A418MI93</accession>
<protein>
    <submittedName>
        <fullName evidence="1">Uncharacterized protein</fullName>
    </submittedName>
</protein>
<dbReference type="AlphaFoldDB" id="A0A418MI93"/>
<dbReference type="RefSeq" id="WP_119665987.1">
    <property type="nucleotide sequence ID" value="NZ_QXED01000001.1"/>
</dbReference>
<dbReference type="EMBL" id="QXED01000001">
    <property type="protein sequence ID" value="RIV27136.1"/>
    <property type="molecule type" value="Genomic_DNA"/>
</dbReference>
<dbReference type="OrthoDB" id="1122028at2"/>
<keyword evidence="2" id="KW-1185">Reference proteome</keyword>
<proteinExistence type="predicted"/>
<comment type="caution">
    <text evidence="1">The sequence shown here is derived from an EMBL/GenBank/DDBJ whole genome shotgun (WGS) entry which is preliminary data.</text>
</comment>
<evidence type="ECO:0000313" key="2">
    <source>
        <dbReference type="Proteomes" id="UP000283523"/>
    </source>
</evidence>
<name>A0A418MI93_9BACT</name>
<reference evidence="1 2" key="1">
    <citation type="submission" date="2018-08" db="EMBL/GenBank/DDBJ databases">
        <title>Fibrisoma montanum sp. nov., isolated from Danxia mountain soil.</title>
        <authorList>
            <person name="Huang Y."/>
        </authorList>
    </citation>
    <scope>NUCLEOTIDE SEQUENCE [LARGE SCALE GENOMIC DNA]</scope>
    <source>
        <strain evidence="1 2">HYT19</strain>
    </source>
</reference>
<gene>
    <name evidence="1" type="ORF">DYU11_02130</name>
</gene>
<organism evidence="1 2">
    <name type="scientific">Fibrisoma montanum</name>
    <dbReference type="NCBI Taxonomy" id="2305895"/>
    <lineage>
        <taxon>Bacteria</taxon>
        <taxon>Pseudomonadati</taxon>
        <taxon>Bacteroidota</taxon>
        <taxon>Cytophagia</taxon>
        <taxon>Cytophagales</taxon>
        <taxon>Spirosomataceae</taxon>
        <taxon>Fibrisoma</taxon>
    </lineage>
</organism>
<dbReference type="Proteomes" id="UP000283523">
    <property type="component" value="Unassembled WGS sequence"/>
</dbReference>